<evidence type="ECO:0000313" key="2">
    <source>
        <dbReference type="Proteomes" id="UP000283872"/>
    </source>
</evidence>
<organism evidence="1 2">
    <name type="scientific">Segatella copri</name>
    <dbReference type="NCBI Taxonomy" id="165179"/>
    <lineage>
        <taxon>Bacteria</taxon>
        <taxon>Pseudomonadati</taxon>
        <taxon>Bacteroidota</taxon>
        <taxon>Bacteroidia</taxon>
        <taxon>Bacteroidales</taxon>
        <taxon>Prevotellaceae</taxon>
        <taxon>Segatella</taxon>
    </lineage>
</organism>
<accession>A0A3E5DJZ4</accession>
<protein>
    <submittedName>
        <fullName evidence="1">Uncharacterized protein</fullName>
    </submittedName>
</protein>
<evidence type="ECO:0000313" key="1">
    <source>
        <dbReference type="EMBL" id="RGS08812.1"/>
    </source>
</evidence>
<dbReference type="AlphaFoldDB" id="A0A3E5DJZ4"/>
<sequence>MEGNAYVFYHPQFGGLRVVKNDEGLFFCIEDLVAITDIGRDKLFPVLADTEGKVVEIYVEAETKKVPKDFKPRLFFGEFFGNADKVNRNSKLAWRSMTFVDSQVVRDMTIGCSKDPERKLFYKWVKDFIQPVMEDEDRCWCHECVMMKRVCYDPLKKPMDIRYAADGLYINDTRIN</sequence>
<comment type="caution">
    <text evidence="1">The sequence shown here is derived from an EMBL/GenBank/DDBJ whole genome shotgun (WGS) entry which is preliminary data.</text>
</comment>
<name>A0A3E5DJZ4_9BACT</name>
<gene>
    <name evidence="1" type="ORF">DWY11_16090</name>
</gene>
<dbReference type="EMBL" id="QRVA01000095">
    <property type="protein sequence ID" value="RGS08812.1"/>
    <property type="molecule type" value="Genomic_DNA"/>
</dbReference>
<reference evidence="1 2" key="1">
    <citation type="submission" date="2018-08" db="EMBL/GenBank/DDBJ databases">
        <title>A genome reference for cultivated species of the human gut microbiota.</title>
        <authorList>
            <person name="Zou Y."/>
            <person name="Xue W."/>
            <person name="Luo G."/>
        </authorList>
    </citation>
    <scope>NUCLEOTIDE SEQUENCE [LARGE SCALE GENOMIC DNA]</scope>
    <source>
        <strain evidence="1 2">AF24-12</strain>
    </source>
</reference>
<dbReference type="Proteomes" id="UP000283872">
    <property type="component" value="Unassembled WGS sequence"/>
</dbReference>
<dbReference type="RefSeq" id="WP_117588150.1">
    <property type="nucleotide sequence ID" value="NZ_JBALKD010000030.1"/>
</dbReference>
<proteinExistence type="predicted"/>